<gene>
    <name evidence="1" type="ORF">LCGC14_2532570</name>
</gene>
<dbReference type="EMBL" id="LAZR01041133">
    <property type="protein sequence ID" value="KKL12760.1"/>
    <property type="molecule type" value="Genomic_DNA"/>
</dbReference>
<reference evidence="1" key="1">
    <citation type="journal article" date="2015" name="Nature">
        <title>Complex archaea that bridge the gap between prokaryotes and eukaryotes.</title>
        <authorList>
            <person name="Spang A."/>
            <person name="Saw J.H."/>
            <person name="Jorgensen S.L."/>
            <person name="Zaremba-Niedzwiedzka K."/>
            <person name="Martijn J."/>
            <person name="Lind A.E."/>
            <person name="van Eijk R."/>
            <person name="Schleper C."/>
            <person name="Guy L."/>
            <person name="Ettema T.J."/>
        </authorList>
    </citation>
    <scope>NUCLEOTIDE SEQUENCE</scope>
</reference>
<dbReference type="AlphaFoldDB" id="A0A0F9ATK9"/>
<name>A0A0F9ATK9_9ZZZZ</name>
<accession>A0A0F9ATK9</accession>
<organism evidence="1">
    <name type="scientific">marine sediment metagenome</name>
    <dbReference type="NCBI Taxonomy" id="412755"/>
    <lineage>
        <taxon>unclassified sequences</taxon>
        <taxon>metagenomes</taxon>
        <taxon>ecological metagenomes</taxon>
    </lineage>
</organism>
<feature type="non-terminal residue" evidence="1">
    <location>
        <position position="64"/>
    </location>
</feature>
<protein>
    <submittedName>
        <fullName evidence="1">Uncharacterized protein</fullName>
    </submittedName>
</protein>
<evidence type="ECO:0000313" key="1">
    <source>
        <dbReference type="EMBL" id="KKL12760.1"/>
    </source>
</evidence>
<proteinExistence type="predicted"/>
<comment type="caution">
    <text evidence="1">The sequence shown here is derived from an EMBL/GenBank/DDBJ whole genome shotgun (WGS) entry which is preliminary data.</text>
</comment>
<sequence length="64" mass="7658">MKKSERTMSLRDYLVYLRTEDETIKTAYQKRLDGDTIKSIVIEEWIEYCHSLELSNRNMATILN</sequence>